<dbReference type="GO" id="GO:0003735">
    <property type="term" value="F:structural constituent of ribosome"/>
    <property type="evidence" value="ECO:0007669"/>
    <property type="project" value="TreeGrafter"/>
</dbReference>
<keyword evidence="10" id="KW-1185">Reference proteome</keyword>
<dbReference type="EMBL" id="BTRK01000005">
    <property type="protein sequence ID" value="GMR51691.1"/>
    <property type="molecule type" value="Genomic_DNA"/>
</dbReference>
<accession>A0AAN5I5T2</accession>
<dbReference type="Proteomes" id="UP001328107">
    <property type="component" value="Unassembled WGS sequence"/>
</dbReference>
<dbReference type="PANTHER" id="PTHR46685:SF1">
    <property type="entry name" value="SMALL RIBOSOMAL SUBUNIT PROTEIN US15M"/>
    <property type="match status" value="1"/>
</dbReference>
<keyword evidence="5" id="KW-0496">Mitochondrion</keyword>
<evidence type="ECO:0000256" key="6">
    <source>
        <dbReference type="ARBA" id="ARBA00023274"/>
    </source>
</evidence>
<evidence type="ECO:0000313" key="10">
    <source>
        <dbReference type="Proteomes" id="UP001328107"/>
    </source>
</evidence>
<name>A0AAN5I5T2_9BILA</name>
<reference evidence="10" key="1">
    <citation type="submission" date="2022-10" db="EMBL/GenBank/DDBJ databases">
        <title>Genome assembly of Pristionchus species.</title>
        <authorList>
            <person name="Yoshida K."/>
            <person name="Sommer R.J."/>
        </authorList>
    </citation>
    <scope>NUCLEOTIDE SEQUENCE [LARGE SCALE GENOMIC DNA]</scope>
    <source>
        <strain evidence="10">RS5460</strain>
    </source>
</reference>
<evidence type="ECO:0000256" key="4">
    <source>
        <dbReference type="ARBA" id="ARBA00022980"/>
    </source>
</evidence>
<dbReference type="PANTHER" id="PTHR46685">
    <property type="entry name" value="28S RIBOSOMAL PROTEIN S15, MITOCHONDRIAL"/>
    <property type="match status" value="1"/>
</dbReference>
<dbReference type="SUPFAM" id="SSF47060">
    <property type="entry name" value="S15/NS1 RNA-binding domain"/>
    <property type="match status" value="1"/>
</dbReference>
<evidence type="ECO:0000256" key="5">
    <source>
        <dbReference type="ARBA" id="ARBA00023128"/>
    </source>
</evidence>
<gene>
    <name evidence="9" type="ORF">PMAYCL1PPCAC_21886</name>
</gene>
<evidence type="ECO:0000313" key="9">
    <source>
        <dbReference type="EMBL" id="GMR51691.1"/>
    </source>
</evidence>
<comment type="subcellular location">
    <subcellularLocation>
        <location evidence="1">Mitochondrion</location>
    </subcellularLocation>
</comment>
<evidence type="ECO:0000256" key="1">
    <source>
        <dbReference type="ARBA" id="ARBA00004173"/>
    </source>
</evidence>
<comment type="similarity">
    <text evidence="2">Belongs to the universal ribosomal protein uS15 family.</text>
</comment>
<evidence type="ECO:0000256" key="8">
    <source>
        <dbReference type="ARBA" id="ARBA00035528"/>
    </source>
</evidence>
<evidence type="ECO:0000256" key="3">
    <source>
        <dbReference type="ARBA" id="ARBA00022946"/>
    </source>
</evidence>
<comment type="caution">
    <text evidence="9">The sequence shown here is derived from an EMBL/GenBank/DDBJ whole genome shotgun (WGS) entry which is preliminary data.</text>
</comment>
<organism evidence="9 10">
    <name type="scientific">Pristionchus mayeri</name>
    <dbReference type="NCBI Taxonomy" id="1317129"/>
    <lineage>
        <taxon>Eukaryota</taxon>
        <taxon>Metazoa</taxon>
        <taxon>Ecdysozoa</taxon>
        <taxon>Nematoda</taxon>
        <taxon>Chromadorea</taxon>
        <taxon>Rhabditida</taxon>
        <taxon>Rhabditina</taxon>
        <taxon>Diplogasteromorpha</taxon>
        <taxon>Diplogasteroidea</taxon>
        <taxon>Neodiplogasteridae</taxon>
        <taxon>Pristionchus</taxon>
    </lineage>
</organism>
<keyword evidence="3" id="KW-0809">Transit peptide</keyword>
<dbReference type="GO" id="GO:0032543">
    <property type="term" value="P:mitochondrial translation"/>
    <property type="evidence" value="ECO:0007669"/>
    <property type="project" value="TreeGrafter"/>
</dbReference>
<dbReference type="GO" id="GO:0003723">
    <property type="term" value="F:RNA binding"/>
    <property type="evidence" value="ECO:0007669"/>
    <property type="project" value="TreeGrafter"/>
</dbReference>
<dbReference type="Gene3D" id="1.10.287.10">
    <property type="entry name" value="S15/NS1, RNA-binding"/>
    <property type="match status" value="1"/>
</dbReference>
<protein>
    <recommendedName>
        <fullName evidence="7">Small ribosomal subunit protein uS15m</fullName>
    </recommendedName>
    <alternativeName>
        <fullName evidence="8">28S ribosomal protein S15, mitochondrial</fullName>
    </alternativeName>
</protein>
<dbReference type="AlphaFoldDB" id="A0AAN5I5T2"/>
<sequence length="331" mass="39366">MMQRRALHMTASVFRGRTAFFNIHKKVTEPEYQEEDYFERKARELPLNDHYIDALKKLYEEKVGSERDLGLKQADNLVADRVTFGLPELDLSQPRGPYRAVDELNDAPKSVKRIFSLELGSRKERTEAWKQQLIDRVSLHSIDSGSLEMKIAWTTALIRHWSMLVDEISKETPKKPIWLTHRIWLVINWRRKMLGFLRDQNRENFERVLAELKIAFHVPKQPEHVKTRKAWAEAQLRSRVEEEKEKRLEELHVKYTSERESRLEAMRARREELQKGIEEIDRQLHEITVFEDGEERPVDKRYQQALVGELTEKVIHQQLFCHPPPTMTRNV</sequence>
<keyword evidence="4" id="KW-0689">Ribosomal protein</keyword>
<dbReference type="InterPro" id="IPR009068">
    <property type="entry name" value="uS15_NS1_RNA-bd_sf"/>
</dbReference>
<evidence type="ECO:0000256" key="2">
    <source>
        <dbReference type="ARBA" id="ARBA00008434"/>
    </source>
</evidence>
<proteinExistence type="inferred from homology"/>
<dbReference type="InterPro" id="IPR052137">
    <property type="entry name" value="uS15_ribosomal"/>
</dbReference>
<keyword evidence="6" id="KW-0687">Ribonucleoprotein</keyword>
<dbReference type="GO" id="GO:0005763">
    <property type="term" value="C:mitochondrial small ribosomal subunit"/>
    <property type="evidence" value="ECO:0007669"/>
    <property type="project" value="TreeGrafter"/>
</dbReference>
<evidence type="ECO:0000256" key="7">
    <source>
        <dbReference type="ARBA" id="ARBA00035249"/>
    </source>
</evidence>